<proteinExistence type="inferred from homology"/>
<dbReference type="EMBL" id="CADCUF010000020">
    <property type="protein sequence ID" value="CAA9317303.1"/>
    <property type="molecule type" value="Genomic_DNA"/>
</dbReference>
<organism evidence="5">
    <name type="scientific">uncultured Nocardioidaceae bacterium</name>
    <dbReference type="NCBI Taxonomy" id="253824"/>
    <lineage>
        <taxon>Bacteria</taxon>
        <taxon>Bacillati</taxon>
        <taxon>Actinomycetota</taxon>
        <taxon>Actinomycetes</taxon>
        <taxon>Propionibacteriales</taxon>
        <taxon>Nocardioidaceae</taxon>
        <taxon>environmental samples</taxon>
    </lineage>
</organism>
<evidence type="ECO:0000256" key="3">
    <source>
        <dbReference type="ARBA" id="ARBA00022845"/>
    </source>
</evidence>
<sequence length="145" mass="15272">MTVTSVRTTRETRSLPVVEDIPVIEMIAPMPGFPDHQRFALVQLDDAGVLCSLQSVEDPSLRFLVVPPAVFFPDYSPVIDDATVAALGIASAADAMVLLVVNPGDETGDATANLLAPVVVNLATRQGGQVVLDEDLPIRAPLLAA</sequence>
<evidence type="ECO:0000256" key="1">
    <source>
        <dbReference type="ARBA" id="ARBA00022490"/>
    </source>
</evidence>
<keyword evidence="5" id="KW-0966">Cell projection</keyword>
<protein>
    <recommendedName>
        <fullName evidence="4">Flagellar assembly factor FliW</fullName>
    </recommendedName>
</protein>
<evidence type="ECO:0000313" key="5">
    <source>
        <dbReference type="EMBL" id="CAA9317303.1"/>
    </source>
</evidence>
<keyword evidence="1 4" id="KW-0963">Cytoplasm</keyword>
<gene>
    <name evidence="4" type="primary">fliW</name>
    <name evidence="5" type="ORF">AVDCRST_MAG24-157</name>
</gene>
<keyword evidence="2 4" id="KW-1005">Bacterial flagellum biogenesis</keyword>
<dbReference type="Pfam" id="PF02623">
    <property type="entry name" value="FliW"/>
    <property type="match status" value="1"/>
</dbReference>
<reference evidence="5" key="1">
    <citation type="submission" date="2020-02" db="EMBL/GenBank/DDBJ databases">
        <authorList>
            <person name="Meier V. D."/>
        </authorList>
    </citation>
    <scope>NUCLEOTIDE SEQUENCE</scope>
    <source>
        <strain evidence="5">AVDCRST_MAG24</strain>
    </source>
</reference>
<keyword evidence="3 4" id="KW-0810">Translation regulation</keyword>
<keyword evidence="5" id="KW-0282">Flagellum</keyword>
<dbReference type="GO" id="GO:0044780">
    <property type="term" value="P:bacterial-type flagellum assembly"/>
    <property type="evidence" value="ECO:0007669"/>
    <property type="project" value="UniProtKB-UniRule"/>
</dbReference>
<keyword evidence="4" id="KW-0143">Chaperone</keyword>
<name>A0A6J4KY90_9ACTN</name>
<accession>A0A6J4KY90</accession>
<dbReference type="GO" id="GO:0005737">
    <property type="term" value="C:cytoplasm"/>
    <property type="evidence" value="ECO:0007669"/>
    <property type="project" value="UniProtKB-SubCell"/>
</dbReference>
<dbReference type="Gene3D" id="2.30.290.10">
    <property type="entry name" value="BH3618-like"/>
    <property type="match status" value="1"/>
</dbReference>
<dbReference type="InterPro" id="IPR024046">
    <property type="entry name" value="Flagellar_assmbl_FliW_dom_sf"/>
</dbReference>
<evidence type="ECO:0000256" key="4">
    <source>
        <dbReference type="HAMAP-Rule" id="MF_01185"/>
    </source>
</evidence>
<dbReference type="SUPFAM" id="SSF141457">
    <property type="entry name" value="BH3618-like"/>
    <property type="match status" value="1"/>
</dbReference>
<comment type="function">
    <text evidence="4">Acts as an anti-CsrA protein, binds CsrA and prevents it from repressing translation of its target genes, one of which is flagellin. Binds to flagellin and participates in the assembly of the flagellum.</text>
</comment>
<dbReference type="GO" id="GO:0006417">
    <property type="term" value="P:regulation of translation"/>
    <property type="evidence" value="ECO:0007669"/>
    <property type="project" value="UniProtKB-KW"/>
</dbReference>
<comment type="similarity">
    <text evidence="4">Belongs to the FliW family.</text>
</comment>
<comment type="subunit">
    <text evidence="4">Interacts with translational regulator CsrA and flagellin(s).</text>
</comment>
<dbReference type="InterPro" id="IPR003775">
    <property type="entry name" value="Flagellar_assembly_factor_FliW"/>
</dbReference>
<dbReference type="HAMAP" id="MF_01185">
    <property type="entry name" value="FliW"/>
    <property type="match status" value="1"/>
</dbReference>
<dbReference type="PANTHER" id="PTHR39190:SF1">
    <property type="entry name" value="FLAGELLAR ASSEMBLY FACTOR FLIW"/>
    <property type="match status" value="1"/>
</dbReference>
<dbReference type="AlphaFoldDB" id="A0A6J4KY90"/>
<evidence type="ECO:0000256" key="2">
    <source>
        <dbReference type="ARBA" id="ARBA00022795"/>
    </source>
</evidence>
<comment type="subcellular location">
    <subcellularLocation>
        <location evidence="4">Cytoplasm</location>
    </subcellularLocation>
</comment>
<dbReference type="PANTHER" id="PTHR39190">
    <property type="entry name" value="FLAGELLAR ASSEMBLY FACTOR FLIW"/>
    <property type="match status" value="1"/>
</dbReference>
<keyword evidence="5" id="KW-0969">Cilium</keyword>